<dbReference type="PANTHER" id="PTHR39387">
    <property type="entry name" value="SHAVENOID, ISOFORM B"/>
    <property type="match status" value="1"/>
</dbReference>
<organism evidence="2 3">
    <name type="scientific">Scylla paramamosain</name>
    <name type="common">Mud crab</name>
    <dbReference type="NCBI Taxonomy" id="85552"/>
    <lineage>
        <taxon>Eukaryota</taxon>
        <taxon>Metazoa</taxon>
        <taxon>Ecdysozoa</taxon>
        <taxon>Arthropoda</taxon>
        <taxon>Crustacea</taxon>
        <taxon>Multicrustacea</taxon>
        <taxon>Malacostraca</taxon>
        <taxon>Eumalacostraca</taxon>
        <taxon>Eucarida</taxon>
        <taxon>Decapoda</taxon>
        <taxon>Pleocyemata</taxon>
        <taxon>Brachyura</taxon>
        <taxon>Eubrachyura</taxon>
        <taxon>Portunoidea</taxon>
        <taxon>Portunidae</taxon>
        <taxon>Portuninae</taxon>
        <taxon>Scylla</taxon>
    </lineage>
</organism>
<evidence type="ECO:0000313" key="3">
    <source>
        <dbReference type="Proteomes" id="UP001487740"/>
    </source>
</evidence>
<keyword evidence="1" id="KW-0175">Coiled coil</keyword>
<comment type="caution">
    <text evidence="2">The sequence shown here is derived from an EMBL/GenBank/DDBJ whole genome shotgun (WGS) entry which is preliminary data.</text>
</comment>
<feature type="coiled-coil region" evidence="1">
    <location>
        <begin position="5"/>
        <end position="40"/>
    </location>
</feature>
<protein>
    <submittedName>
        <fullName evidence="2">Uncharacterized protein</fullName>
    </submittedName>
</protein>
<dbReference type="EMBL" id="JARAKH010000010">
    <property type="protein sequence ID" value="KAK8400470.1"/>
    <property type="molecule type" value="Genomic_DNA"/>
</dbReference>
<reference evidence="2 3" key="1">
    <citation type="submission" date="2023-03" db="EMBL/GenBank/DDBJ databases">
        <title>High-quality genome of Scylla paramamosain provides insights in environmental adaptation.</title>
        <authorList>
            <person name="Zhang L."/>
        </authorList>
    </citation>
    <scope>NUCLEOTIDE SEQUENCE [LARGE SCALE GENOMIC DNA]</scope>
    <source>
        <strain evidence="2">LZ_2023a</strain>
        <tissue evidence="2">Muscle</tissue>
    </source>
</reference>
<keyword evidence="3" id="KW-1185">Reference proteome</keyword>
<accession>A0AAW0UNL8</accession>
<dbReference type="AlphaFoldDB" id="A0AAW0UNL8"/>
<dbReference type="Proteomes" id="UP001487740">
    <property type="component" value="Unassembled WGS sequence"/>
</dbReference>
<name>A0AAW0UNL8_SCYPA</name>
<evidence type="ECO:0000256" key="1">
    <source>
        <dbReference type="SAM" id="Coils"/>
    </source>
</evidence>
<gene>
    <name evidence="2" type="ORF">O3P69_003260</name>
</gene>
<dbReference type="PANTHER" id="PTHR39387:SF1">
    <property type="entry name" value="SHAVENOID, ISOFORM B"/>
    <property type="match status" value="1"/>
</dbReference>
<sequence length="112" mass="12705">MAKTCKTRNKKIEEIEDRKKEEEEEKEEEDEGALSFIRNEQRFPKCILADFVSTSGSEKIPYVYLPLKHQLVHPTAEVALRGLEHAGVPIMSPVCVVTGASVLTQRGWRKHG</sequence>
<dbReference type="GO" id="GO:0005938">
    <property type="term" value="C:cell cortex"/>
    <property type="evidence" value="ECO:0007669"/>
    <property type="project" value="TreeGrafter"/>
</dbReference>
<proteinExistence type="predicted"/>
<evidence type="ECO:0000313" key="2">
    <source>
        <dbReference type="EMBL" id="KAK8400470.1"/>
    </source>
</evidence>